<evidence type="ECO:0000256" key="3">
    <source>
        <dbReference type="ARBA" id="ARBA00022989"/>
    </source>
</evidence>
<dbReference type="Gene3D" id="1.20.1250.20">
    <property type="entry name" value="MFS general substrate transporter like domains"/>
    <property type="match status" value="1"/>
</dbReference>
<organism evidence="7 8">
    <name type="scientific">Kibdelosporangium philippinense</name>
    <dbReference type="NCBI Taxonomy" id="211113"/>
    <lineage>
        <taxon>Bacteria</taxon>
        <taxon>Bacillati</taxon>
        <taxon>Actinomycetota</taxon>
        <taxon>Actinomycetes</taxon>
        <taxon>Pseudonocardiales</taxon>
        <taxon>Pseudonocardiaceae</taxon>
        <taxon>Kibdelosporangium</taxon>
    </lineage>
</organism>
<keyword evidence="3 5" id="KW-1133">Transmembrane helix</keyword>
<evidence type="ECO:0000313" key="7">
    <source>
        <dbReference type="EMBL" id="MCE7010339.1"/>
    </source>
</evidence>
<evidence type="ECO:0000256" key="2">
    <source>
        <dbReference type="ARBA" id="ARBA00022692"/>
    </source>
</evidence>
<comment type="subcellular location">
    <subcellularLocation>
        <location evidence="1">Cell membrane</location>
        <topology evidence="1">Multi-pass membrane protein</topology>
    </subcellularLocation>
</comment>
<dbReference type="SUPFAM" id="SSF103473">
    <property type="entry name" value="MFS general substrate transporter"/>
    <property type="match status" value="1"/>
</dbReference>
<feature type="domain" description="Major facilitator superfamily (MFS) profile" evidence="6">
    <location>
        <begin position="1"/>
        <end position="79"/>
    </location>
</feature>
<dbReference type="Proteomes" id="UP001521150">
    <property type="component" value="Unassembled WGS sequence"/>
</dbReference>
<keyword evidence="2 5" id="KW-0812">Transmembrane</keyword>
<sequence>MLYALAGTAGYFVNDLYVLLATRALLGVAVGGIMTAISATITDWFEGARRASFLGPQQAFASLGGVIFLPLAGVLAAVD</sequence>
<evidence type="ECO:0000256" key="1">
    <source>
        <dbReference type="ARBA" id="ARBA00004651"/>
    </source>
</evidence>
<accession>A0ABS8ZRG2</accession>
<protein>
    <submittedName>
        <fullName evidence="7">MFS transporter</fullName>
    </submittedName>
</protein>
<dbReference type="InterPro" id="IPR036259">
    <property type="entry name" value="MFS_trans_sf"/>
</dbReference>
<evidence type="ECO:0000256" key="4">
    <source>
        <dbReference type="ARBA" id="ARBA00023136"/>
    </source>
</evidence>
<dbReference type="RefSeq" id="WP_233734097.1">
    <property type="nucleotide sequence ID" value="NZ_JAJVCN010000004.1"/>
</dbReference>
<keyword evidence="8" id="KW-1185">Reference proteome</keyword>
<dbReference type="InterPro" id="IPR011701">
    <property type="entry name" value="MFS"/>
</dbReference>
<feature type="transmembrane region" description="Helical" evidence="5">
    <location>
        <begin position="59"/>
        <end position="78"/>
    </location>
</feature>
<dbReference type="Pfam" id="PF07690">
    <property type="entry name" value="MFS_1"/>
    <property type="match status" value="1"/>
</dbReference>
<evidence type="ECO:0000259" key="6">
    <source>
        <dbReference type="PROSITE" id="PS50850"/>
    </source>
</evidence>
<comment type="caution">
    <text evidence="7">The sequence shown here is derived from an EMBL/GenBank/DDBJ whole genome shotgun (WGS) entry which is preliminary data.</text>
</comment>
<dbReference type="InterPro" id="IPR020846">
    <property type="entry name" value="MFS_dom"/>
</dbReference>
<feature type="transmembrane region" description="Helical" evidence="5">
    <location>
        <begin position="16"/>
        <end position="39"/>
    </location>
</feature>
<dbReference type="EMBL" id="JAJVCN010000004">
    <property type="protein sequence ID" value="MCE7010339.1"/>
    <property type="molecule type" value="Genomic_DNA"/>
</dbReference>
<gene>
    <name evidence="7" type="ORF">LWC34_47180</name>
</gene>
<evidence type="ECO:0000313" key="8">
    <source>
        <dbReference type="Proteomes" id="UP001521150"/>
    </source>
</evidence>
<reference evidence="7 8" key="1">
    <citation type="submission" date="2021-12" db="EMBL/GenBank/DDBJ databases">
        <title>Genome sequence of Kibdelosporangium philippinense ATCC 49844.</title>
        <authorList>
            <person name="Fedorov E.A."/>
            <person name="Omeragic M."/>
            <person name="Shalygina K.F."/>
            <person name="Maclea K.S."/>
        </authorList>
    </citation>
    <scope>NUCLEOTIDE SEQUENCE [LARGE SCALE GENOMIC DNA]</scope>
    <source>
        <strain evidence="7 8">ATCC 49844</strain>
    </source>
</reference>
<name>A0ABS8ZRG2_9PSEU</name>
<dbReference type="PROSITE" id="PS50850">
    <property type="entry name" value="MFS"/>
    <property type="match status" value="1"/>
</dbReference>
<keyword evidence="4 5" id="KW-0472">Membrane</keyword>
<proteinExistence type="predicted"/>
<evidence type="ECO:0000256" key="5">
    <source>
        <dbReference type="SAM" id="Phobius"/>
    </source>
</evidence>